<feature type="compositionally biased region" description="Polar residues" evidence="1">
    <location>
        <begin position="19"/>
        <end position="30"/>
    </location>
</feature>
<feature type="compositionally biased region" description="Basic residues" evidence="1">
    <location>
        <begin position="1"/>
        <end position="10"/>
    </location>
</feature>
<comment type="caution">
    <text evidence="2">The sequence shown here is derived from an EMBL/GenBank/DDBJ whole genome shotgun (WGS) entry which is preliminary data.</text>
</comment>
<sequence>MSPVSNKKHTVTADEKQSLRMTSPTEDTNSFECMSERDSMLNASRWEISETDIEQNKELLEKLMKSVYCIYVGNNEIYYSRPYKAKTTNLIKKKSNARINNDGQKNKVVWLRAPFSGWVLYTKAKEVKEFNIGCRPICENFMFHKEGAKGMPLKLVRDSIKKNPNAIIAIEKLSISLTDMENVIYQRESVHELFRYLDEIEDGLMYRTGDGVTFQRIKDNNSRETFFIKAPEGFISRVAFDAAKKCYKLSFVRKSGNKKNYFQNEITFQLIFEALEEGYFNTIALEELITN</sequence>
<dbReference type="Proteomes" id="UP000054632">
    <property type="component" value="Unassembled WGS sequence"/>
</dbReference>
<evidence type="ECO:0000313" key="2">
    <source>
        <dbReference type="EMBL" id="KRY72913.1"/>
    </source>
</evidence>
<feature type="region of interest" description="Disordered" evidence="1">
    <location>
        <begin position="1"/>
        <end position="30"/>
    </location>
</feature>
<protein>
    <submittedName>
        <fullName evidence="2">Uncharacterized protein</fullName>
    </submittedName>
</protein>
<reference evidence="2 3" key="1">
    <citation type="submission" date="2015-01" db="EMBL/GenBank/DDBJ databases">
        <title>Evolution of Trichinella species and genotypes.</title>
        <authorList>
            <person name="Korhonen P.K."/>
            <person name="Edoardo P."/>
            <person name="Giuseppe L.R."/>
            <person name="Gasser R.B."/>
        </authorList>
    </citation>
    <scope>NUCLEOTIDE SEQUENCE [LARGE SCALE GENOMIC DNA]</scope>
    <source>
        <strain evidence="2">ISS13</strain>
    </source>
</reference>
<dbReference type="AlphaFoldDB" id="A0A0V1EH96"/>
<gene>
    <name evidence="2" type="ORF">T4A_5056</name>
</gene>
<evidence type="ECO:0000256" key="1">
    <source>
        <dbReference type="SAM" id="MobiDB-lite"/>
    </source>
</evidence>
<name>A0A0V1EH96_TRIPS</name>
<evidence type="ECO:0000313" key="3">
    <source>
        <dbReference type="Proteomes" id="UP000054632"/>
    </source>
</evidence>
<organism evidence="2 3">
    <name type="scientific">Trichinella pseudospiralis</name>
    <name type="common">Parasitic roundworm</name>
    <dbReference type="NCBI Taxonomy" id="6337"/>
    <lineage>
        <taxon>Eukaryota</taxon>
        <taxon>Metazoa</taxon>
        <taxon>Ecdysozoa</taxon>
        <taxon>Nematoda</taxon>
        <taxon>Enoplea</taxon>
        <taxon>Dorylaimia</taxon>
        <taxon>Trichinellida</taxon>
        <taxon>Trichinellidae</taxon>
        <taxon>Trichinella</taxon>
    </lineage>
</organism>
<accession>A0A0V1EH96</accession>
<proteinExistence type="predicted"/>
<dbReference type="EMBL" id="JYDR01000039">
    <property type="protein sequence ID" value="KRY72913.1"/>
    <property type="molecule type" value="Genomic_DNA"/>
</dbReference>